<accession>A0A1U7CV81</accession>
<evidence type="ECO:0008006" key="4">
    <source>
        <dbReference type="Google" id="ProtNLM"/>
    </source>
</evidence>
<keyword evidence="3" id="KW-1185">Reference proteome</keyword>
<evidence type="ECO:0000313" key="3">
    <source>
        <dbReference type="Proteomes" id="UP000186309"/>
    </source>
</evidence>
<feature type="signal peptide" evidence="1">
    <location>
        <begin position="1"/>
        <end position="26"/>
    </location>
</feature>
<feature type="chain" id="PRO_5012549918" description="Cytochrome c" evidence="1">
    <location>
        <begin position="27"/>
        <end position="153"/>
    </location>
</feature>
<dbReference type="InterPro" id="IPR010980">
    <property type="entry name" value="Cyt_c/b562"/>
</dbReference>
<reference evidence="3" key="1">
    <citation type="submission" date="2016-12" db="EMBL/GenBank/DDBJ databases">
        <title>Comparative genomics of four Isosphaeraceae planctomycetes: a common pool of plasmids and glycoside hydrolase genes.</title>
        <authorList>
            <person name="Ivanova A."/>
        </authorList>
    </citation>
    <scope>NUCLEOTIDE SEQUENCE [LARGE SCALE GENOMIC DNA]</scope>
    <source>
        <strain evidence="3">PX4</strain>
    </source>
</reference>
<sequence length="153" mass="17117">MNRKWFGLAVGLALGLGMGMTALTFAADEKETELGKLMEKVQKNKTTITKGTRNVAAYKKSQAEIEKAAKDWVKQAKEAKPHNEVVKSAKGEADPQKKWDELMDLWGKESQKLADLVAKSESTQKDAKDQLNTINKTCTECHQVFRVDADEKF</sequence>
<gene>
    <name evidence="2" type="ORF">BSF38_04412</name>
</gene>
<organism evidence="2 3">
    <name type="scientific">Paludisphaera borealis</name>
    <dbReference type="NCBI Taxonomy" id="1387353"/>
    <lineage>
        <taxon>Bacteria</taxon>
        <taxon>Pseudomonadati</taxon>
        <taxon>Planctomycetota</taxon>
        <taxon>Planctomycetia</taxon>
        <taxon>Isosphaerales</taxon>
        <taxon>Isosphaeraceae</taxon>
        <taxon>Paludisphaera</taxon>
    </lineage>
</organism>
<proteinExistence type="predicted"/>
<evidence type="ECO:0000256" key="1">
    <source>
        <dbReference type="SAM" id="SignalP"/>
    </source>
</evidence>
<protein>
    <recommendedName>
        <fullName evidence="4">Cytochrome c</fullName>
    </recommendedName>
</protein>
<dbReference type="Gene3D" id="1.20.120.10">
    <property type="entry name" value="Cytochrome c/b562"/>
    <property type="match status" value="1"/>
</dbReference>
<dbReference type="KEGG" id="pbor:BSF38_04412"/>
<dbReference type="GO" id="GO:0022900">
    <property type="term" value="P:electron transport chain"/>
    <property type="evidence" value="ECO:0007669"/>
    <property type="project" value="InterPro"/>
</dbReference>
<keyword evidence="1" id="KW-0732">Signal</keyword>
<dbReference type="EMBL" id="CP019082">
    <property type="protein sequence ID" value="APW62857.1"/>
    <property type="molecule type" value="Genomic_DNA"/>
</dbReference>
<dbReference type="GO" id="GO:0009055">
    <property type="term" value="F:electron transfer activity"/>
    <property type="evidence" value="ECO:0007669"/>
    <property type="project" value="InterPro"/>
</dbReference>
<dbReference type="GO" id="GO:0005506">
    <property type="term" value="F:iron ion binding"/>
    <property type="evidence" value="ECO:0007669"/>
    <property type="project" value="InterPro"/>
</dbReference>
<dbReference type="SUPFAM" id="SSF47175">
    <property type="entry name" value="Cytochromes"/>
    <property type="match status" value="1"/>
</dbReference>
<dbReference type="GO" id="GO:0020037">
    <property type="term" value="F:heme binding"/>
    <property type="evidence" value="ECO:0007669"/>
    <property type="project" value="InterPro"/>
</dbReference>
<evidence type="ECO:0000313" key="2">
    <source>
        <dbReference type="EMBL" id="APW62857.1"/>
    </source>
</evidence>
<dbReference type="Proteomes" id="UP000186309">
    <property type="component" value="Chromosome"/>
</dbReference>
<dbReference type="AlphaFoldDB" id="A0A1U7CV81"/>
<dbReference type="RefSeq" id="WP_076349259.1">
    <property type="nucleotide sequence ID" value="NZ_CP019082.1"/>
</dbReference>
<name>A0A1U7CV81_9BACT</name>